<reference evidence="2" key="1">
    <citation type="submission" date="2017-01" db="EMBL/GenBank/DDBJ databases">
        <title>High-throughput sequencing uncovers low homogeneity in the biogeography of single-stranded DNA viruses.</title>
        <authorList>
            <person name="Pearson V.M."/>
            <person name="Rokyta D.R."/>
        </authorList>
    </citation>
    <scope>NUCLEOTIDE SEQUENCE</scope>
</reference>
<organism evidence="2">
    <name type="scientific">uncultured virus</name>
    <dbReference type="NCBI Taxonomy" id="340016"/>
    <lineage>
        <taxon>Viruses</taxon>
        <taxon>environmental samples</taxon>
    </lineage>
</organism>
<accession>A0A2K9LRW3</accession>
<protein>
    <submittedName>
        <fullName evidence="2">Capsid</fullName>
    </submittedName>
</protein>
<gene>
    <name evidence="2" type="primary">Cap</name>
</gene>
<name>A0A2K9LRW3_9VIRU</name>
<sequence length="385" mass="42746">MVKRRSYGRGAQKRSFSTAFKSAANLALRFKRARTNTKTATTSSKGSESRPVTTQNDAVVDFRSRRRRGWRRAKRRKRFTRRVARVIQSQYPNNRILHQSVFRLTSSQDATNAACYQLYGGDGARDPNINPCSDLRHMFIESLSGFGFGSHTGTPIDRALEFDQQTDQTSPSSSYNTELSDPRIFFSKGLMESTFRNTGTNDCIVEVYQYITRRTVPSATNVSGTQPGLNTPIDAYAVGFSKMRPVESTATTNTQFSSVIGGPTQTFTTVGTTPFQSALFTKYFKVIKRTRYRLAAGSEASFVHRFSKQFSLRASQVRARSCLAGITNGFIFQIQGCPGVVTGTAHLALPAEVTFTNIRHYNVKYFPGITGTGSLNATSDVYQSV</sequence>
<evidence type="ECO:0000256" key="1">
    <source>
        <dbReference type="SAM" id="MobiDB-lite"/>
    </source>
</evidence>
<evidence type="ECO:0000313" key="2">
    <source>
        <dbReference type="EMBL" id="AUM61639.1"/>
    </source>
</evidence>
<proteinExistence type="predicted"/>
<feature type="region of interest" description="Disordered" evidence="1">
    <location>
        <begin position="34"/>
        <end position="55"/>
    </location>
</feature>
<dbReference type="EMBL" id="KY487783">
    <property type="protein sequence ID" value="AUM61639.1"/>
    <property type="molecule type" value="Genomic_DNA"/>
</dbReference>